<evidence type="ECO:0000313" key="1">
    <source>
        <dbReference type="EMBL" id="SDW55570.1"/>
    </source>
</evidence>
<reference evidence="2" key="1">
    <citation type="submission" date="2016-10" db="EMBL/GenBank/DDBJ databases">
        <authorList>
            <person name="Varghese N."/>
            <person name="Submissions S."/>
        </authorList>
    </citation>
    <scope>NUCLEOTIDE SEQUENCE [LARGE SCALE GENOMIC DNA]</scope>
    <source>
        <strain evidence="2">DSM 15718</strain>
    </source>
</reference>
<dbReference type="Proteomes" id="UP000198569">
    <property type="component" value="Unassembled WGS sequence"/>
</dbReference>
<dbReference type="AlphaFoldDB" id="A0A1H2UHI8"/>
<dbReference type="EMBL" id="FNMV01000003">
    <property type="protein sequence ID" value="SDW55570.1"/>
    <property type="molecule type" value="Genomic_DNA"/>
</dbReference>
<sequence length="65" mass="7640">MPNTDKNTPMPQCDKNAVMPRYFKCRFFKGQILHSKILEAKNEEDIKTVFAKKYPSRHLLEAIEV</sequence>
<name>A0A1H2UHI8_9FLAO</name>
<accession>A0A1H2UHI8</accession>
<gene>
    <name evidence="1" type="ORF">SAMN05444338_103172</name>
</gene>
<keyword evidence="2" id="KW-1185">Reference proteome</keyword>
<proteinExistence type="predicted"/>
<organism evidence="1 2">
    <name type="scientific">Flavobacterium degerlachei</name>
    <dbReference type="NCBI Taxonomy" id="229203"/>
    <lineage>
        <taxon>Bacteria</taxon>
        <taxon>Pseudomonadati</taxon>
        <taxon>Bacteroidota</taxon>
        <taxon>Flavobacteriia</taxon>
        <taxon>Flavobacteriales</taxon>
        <taxon>Flavobacteriaceae</taxon>
        <taxon>Flavobacterium</taxon>
    </lineage>
</organism>
<protein>
    <submittedName>
        <fullName evidence="1">Uncharacterized protein</fullName>
    </submittedName>
</protein>
<dbReference type="RefSeq" id="WP_091430132.1">
    <property type="nucleotide sequence ID" value="NZ_FNMV01000003.1"/>
</dbReference>
<evidence type="ECO:0000313" key="2">
    <source>
        <dbReference type="Proteomes" id="UP000198569"/>
    </source>
</evidence>